<evidence type="ECO:0000256" key="1">
    <source>
        <dbReference type="SAM" id="MobiDB-lite"/>
    </source>
</evidence>
<evidence type="ECO:0000313" key="4">
    <source>
        <dbReference type="Proteomes" id="UP000271974"/>
    </source>
</evidence>
<dbReference type="AlphaFoldDB" id="A0A3S1B3K3"/>
<dbReference type="Gene3D" id="1.20.140.150">
    <property type="match status" value="1"/>
</dbReference>
<dbReference type="Proteomes" id="UP000271974">
    <property type="component" value="Unassembled WGS sequence"/>
</dbReference>
<dbReference type="OrthoDB" id="6136516at2759"/>
<evidence type="ECO:0000256" key="2">
    <source>
        <dbReference type="SAM" id="Phobius"/>
    </source>
</evidence>
<feature type="transmembrane region" description="Helical" evidence="2">
    <location>
        <begin position="12"/>
        <end position="38"/>
    </location>
</feature>
<keyword evidence="2" id="KW-0812">Transmembrane</keyword>
<evidence type="ECO:0000313" key="3">
    <source>
        <dbReference type="EMBL" id="RUS74175.1"/>
    </source>
</evidence>
<keyword evidence="4" id="KW-1185">Reference proteome</keyword>
<dbReference type="EMBL" id="RQTK01000858">
    <property type="protein sequence ID" value="RUS74175.1"/>
    <property type="molecule type" value="Genomic_DNA"/>
</dbReference>
<comment type="caution">
    <text evidence="3">The sequence shown here is derived from an EMBL/GenBank/DDBJ whole genome shotgun (WGS) entry which is preliminary data.</text>
</comment>
<feature type="compositionally biased region" description="Basic and acidic residues" evidence="1">
    <location>
        <begin position="384"/>
        <end position="400"/>
    </location>
</feature>
<accession>A0A3S1B3K3</accession>
<sequence length="464" mass="51212">MADMPKQPVNKLLPAVGTSVLCAGFLLHIVGVSTPAWMVKRDNSDSSLGEGTGMFILCDRSWQCDKHDTEPAQLMAVQGMACFGLFFASVALTLAFRHVIRSMRWGISDPEVVVNMVLLTSLVSGVLILFATIIYAMEILHKWTVGPVAVNNLKIGYSLKLSVAGAVFILIGGFVTVGWANKEETPIKKTPSGNFIFEVLRENPDVIVRDKARKTSVGVENKVSKVVREKRRSVADDRAIIKETVDSVYIHNENVYFNKARQIDLDNGYTDMGAVQTGRRKVSSRQTDLETFWETSDEELAVGEDAGALHYKRALAKRNNLAEKPTPSRKRRIGVDESAKAAVVTQEVKVGEDIRFVGENTTAPKIDYVLREKVDLDSVNKERETSLKSFNDKHHHEKTGSRINGLGQKNSSPSVMVAEETAEEPVLVSTQTEIKSGLIPGSSSTERNRVYDDSGDSHVMITKM</sequence>
<feature type="transmembrane region" description="Helical" evidence="2">
    <location>
        <begin position="157"/>
        <end position="180"/>
    </location>
</feature>
<feature type="region of interest" description="Disordered" evidence="1">
    <location>
        <begin position="384"/>
        <end position="411"/>
    </location>
</feature>
<reference evidence="3 4" key="1">
    <citation type="submission" date="2019-01" db="EMBL/GenBank/DDBJ databases">
        <title>A draft genome assembly of the solar-powered sea slug Elysia chlorotica.</title>
        <authorList>
            <person name="Cai H."/>
            <person name="Li Q."/>
            <person name="Fang X."/>
            <person name="Li J."/>
            <person name="Curtis N.E."/>
            <person name="Altenburger A."/>
            <person name="Shibata T."/>
            <person name="Feng M."/>
            <person name="Maeda T."/>
            <person name="Schwartz J.A."/>
            <person name="Shigenobu S."/>
            <person name="Lundholm N."/>
            <person name="Nishiyama T."/>
            <person name="Yang H."/>
            <person name="Hasebe M."/>
            <person name="Li S."/>
            <person name="Pierce S.K."/>
            <person name="Wang J."/>
        </authorList>
    </citation>
    <scope>NUCLEOTIDE SEQUENCE [LARGE SCALE GENOMIC DNA]</scope>
    <source>
        <strain evidence="3">EC2010</strain>
        <tissue evidence="3">Whole organism of an adult</tissue>
    </source>
</reference>
<proteinExistence type="predicted"/>
<name>A0A3S1B3K3_ELYCH</name>
<protein>
    <submittedName>
        <fullName evidence="3">Uncharacterized protein</fullName>
    </submittedName>
</protein>
<keyword evidence="2" id="KW-0472">Membrane</keyword>
<keyword evidence="2" id="KW-1133">Transmembrane helix</keyword>
<gene>
    <name evidence="3" type="ORF">EGW08_018064</name>
</gene>
<feature type="transmembrane region" description="Helical" evidence="2">
    <location>
        <begin position="75"/>
        <end position="100"/>
    </location>
</feature>
<organism evidence="3 4">
    <name type="scientific">Elysia chlorotica</name>
    <name type="common">Eastern emerald elysia</name>
    <name type="synonym">Sea slug</name>
    <dbReference type="NCBI Taxonomy" id="188477"/>
    <lineage>
        <taxon>Eukaryota</taxon>
        <taxon>Metazoa</taxon>
        <taxon>Spiralia</taxon>
        <taxon>Lophotrochozoa</taxon>
        <taxon>Mollusca</taxon>
        <taxon>Gastropoda</taxon>
        <taxon>Heterobranchia</taxon>
        <taxon>Euthyneura</taxon>
        <taxon>Panpulmonata</taxon>
        <taxon>Sacoglossa</taxon>
        <taxon>Placobranchoidea</taxon>
        <taxon>Plakobranchidae</taxon>
        <taxon>Elysia</taxon>
    </lineage>
</organism>
<feature type="transmembrane region" description="Helical" evidence="2">
    <location>
        <begin position="112"/>
        <end position="137"/>
    </location>
</feature>